<sequence length="145" mass="16522">MRLTRSCTSVAVKTISSPKPASTTHMLENSCKFPTISSADESLKKYIKLNKTQKACPNPYLEVMTKDEMGNFYFAESKEITKNSMQCYMSELGGALRPKALRFTKNGRFLLPKTIGLGECRQFLDYMLWERESEHDIQTTIHGSH</sequence>
<protein>
    <submittedName>
        <fullName evidence="2">Uncharacterized protein</fullName>
    </submittedName>
</protein>
<dbReference type="AlphaFoldDB" id="A0AAF3FQZ9"/>
<evidence type="ECO:0000313" key="2">
    <source>
        <dbReference type="WBParaSite" id="MBELARI_LOCUS9638"/>
    </source>
</evidence>
<dbReference type="WBParaSite" id="MBELARI_LOCUS9638">
    <property type="protein sequence ID" value="MBELARI_LOCUS9638"/>
    <property type="gene ID" value="MBELARI_LOCUS9638"/>
</dbReference>
<name>A0AAF3FQZ9_9BILA</name>
<dbReference type="Proteomes" id="UP000887575">
    <property type="component" value="Unassembled WGS sequence"/>
</dbReference>
<reference evidence="2" key="1">
    <citation type="submission" date="2024-02" db="UniProtKB">
        <authorList>
            <consortium name="WormBaseParasite"/>
        </authorList>
    </citation>
    <scope>IDENTIFICATION</scope>
</reference>
<accession>A0AAF3FQZ9</accession>
<keyword evidence="1" id="KW-1185">Reference proteome</keyword>
<evidence type="ECO:0000313" key="1">
    <source>
        <dbReference type="Proteomes" id="UP000887575"/>
    </source>
</evidence>
<proteinExistence type="predicted"/>
<organism evidence="1 2">
    <name type="scientific">Mesorhabditis belari</name>
    <dbReference type="NCBI Taxonomy" id="2138241"/>
    <lineage>
        <taxon>Eukaryota</taxon>
        <taxon>Metazoa</taxon>
        <taxon>Ecdysozoa</taxon>
        <taxon>Nematoda</taxon>
        <taxon>Chromadorea</taxon>
        <taxon>Rhabditida</taxon>
        <taxon>Rhabditina</taxon>
        <taxon>Rhabditomorpha</taxon>
        <taxon>Rhabditoidea</taxon>
        <taxon>Rhabditidae</taxon>
        <taxon>Mesorhabditinae</taxon>
        <taxon>Mesorhabditis</taxon>
    </lineage>
</organism>